<feature type="compositionally biased region" description="Polar residues" evidence="15">
    <location>
        <begin position="302"/>
        <end position="319"/>
    </location>
</feature>
<dbReference type="FunFam" id="1.10.510.10:FF:000172">
    <property type="entry name" value="serine/threonine-protein kinase Nek1 isoform X1"/>
    <property type="match status" value="1"/>
</dbReference>
<dbReference type="InterPro" id="IPR011009">
    <property type="entry name" value="Kinase-like_dom_sf"/>
</dbReference>
<keyword evidence="8 18" id="KW-0418">Kinase</keyword>
<dbReference type="PROSITE" id="PS00108">
    <property type="entry name" value="PROTEIN_KINASE_ST"/>
    <property type="match status" value="1"/>
</dbReference>
<dbReference type="Gene3D" id="1.10.510.10">
    <property type="entry name" value="Transferase(Phosphotransferase) domain 1"/>
    <property type="match status" value="1"/>
</dbReference>
<sequence length="1380" mass="152948">MENYEVVRQIGEGAFGKAFLVAERGAGGDRRCVVKQINLTKMSAREKEASAKEVTLLSKMRHPNIVSFFSSFQERGSLFIVMEFCDGGDLMKRISMQRGVFFTEEQVVSWFLQICLGLKHIHDRKVLHRDIKAQNIFLTNRGMKAKLGDFGIARMLNNTMELARTCVGTPFYLSPEICESRPYNNKTDIWSLGCVLYELCTLRHPFEGSSLRQLVSKICRGRYPPVPSRYSPHLHLLITQLFKVNPRDRPSVSSVLRRPFLEKLIKRKPSRPEAVKKNLPAKPSWRRPPASQKALHRRAAEPQNQRAAEPQNQRAAEPQNQRFNGQKAVGQYEQHYAQLEAFRRRDRRHDANQYKLRAEKQLVPSRPDNPGQITQGLRPCTAERHRKPGGAQQEVKHLGLQHAPEDRKQEYLRQLDVIRQQYHQEMRQMKLRAEVQPQPFLKPGTFVLEKPREPAPPAQDMEAALRNIREEGRKLRDKEVDPLNRTLSFQEGEELKLRDWSEGRRGWSQRTPQTLLDALANMEVNSIHSTAVIEEPGEEAAGRRHWVAAPPSTLLIALSQAQLSSSTINSTLLETADSEEEEEEEEEDSDVEMDEDGLEPRSDDDDTNFEESEDELREAVADSMNNLSSMRSGIHLQTLFPLSLKEVADESVPLDLSTSLSAATPSCLGFRVQQQQWQTSSRPPPDLLQTSSRPPPDLLQTPPDLLQTPDGEQLFVMNPALLLLLAVAASQMDLNSAAKTNVRPPGGVIDISSCPITYYGKQYTSLNEMFADSDQGVLDSSKSTADLDLSGCRVSGVAVVGGSEMPHPENCTATACALNTDVTEVNKCGPFEVCGGNSTCYFPPVMCTVTGSTVIGVSGAVHSVQDRCAYSLMEPQGSASFNLMAAFRERRRTDVPLLDHLILLLPGAPDRTIYLEQGGRVRHHGVELSKDQTGVTANILDSHTTVYFDGNSAHVTGLTEALGGLCGNPLNPTLPTTPASQKSIAFSPSGCETQYQDSVNISINCNRSTDHCNLMRQPPFSSCHEHTDPEPYISACTHTLCRYPSADGVDCQFLEAYAKACSLEANQPCSDHEFCGEKHGSTRCFCRGLFASKYRATKSLGDPTVCRQDSASVVLAGCLLDDKGIDFSTLHLKDPSCKGHMDDKSHLVTFSFDSSAPCGTEVMKKNSQIVYKNTIMSSNSSSGGVIIHSDQIQIDFSCLYTQPEVRSVSFRIQDSSVVQQQVSGVWNYNLTMRSFSDAGLLQPVGPNTEILLNQKVWLQLEAGGLDANLVAIVTDSCWATNQASPDSNLRYDLIIKGCPNPADDTVQMQGNGQGTSSVFSFDMFEFSGASNEIYLHCKLELCPTQGQACAPSCGGGACRRRRAAEYAEGNDALITMGWRN</sequence>
<evidence type="ECO:0000256" key="8">
    <source>
        <dbReference type="ARBA" id="ARBA00022777"/>
    </source>
</evidence>
<feature type="compositionally biased region" description="Basic and acidic residues" evidence="15">
    <location>
        <begin position="267"/>
        <end position="276"/>
    </location>
</feature>
<evidence type="ECO:0000313" key="18">
    <source>
        <dbReference type="EMBL" id="KAK1903428.1"/>
    </source>
</evidence>
<evidence type="ECO:0000259" key="16">
    <source>
        <dbReference type="PROSITE" id="PS50011"/>
    </source>
</evidence>
<evidence type="ECO:0000256" key="7">
    <source>
        <dbReference type="ARBA" id="ARBA00022741"/>
    </source>
</evidence>
<keyword evidence="7 14" id="KW-0547">Nucleotide-binding</keyword>
<dbReference type="InterPro" id="IPR055355">
    <property type="entry name" value="ZP-C"/>
</dbReference>
<keyword evidence="10" id="KW-0460">Magnesium</keyword>
<feature type="domain" description="ZP" evidence="17">
    <location>
        <begin position="1105"/>
        <end position="1356"/>
    </location>
</feature>
<dbReference type="Proteomes" id="UP001228049">
    <property type="component" value="Unassembled WGS sequence"/>
</dbReference>
<comment type="catalytic activity">
    <reaction evidence="13">
        <text>L-seryl-[protein] + ATP = O-phospho-L-seryl-[protein] + ADP + H(+)</text>
        <dbReference type="Rhea" id="RHEA:17989"/>
        <dbReference type="Rhea" id="RHEA-COMP:9863"/>
        <dbReference type="Rhea" id="RHEA-COMP:11604"/>
        <dbReference type="ChEBI" id="CHEBI:15378"/>
        <dbReference type="ChEBI" id="CHEBI:29999"/>
        <dbReference type="ChEBI" id="CHEBI:30616"/>
        <dbReference type="ChEBI" id="CHEBI:83421"/>
        <dbReference type="ChEBI" id="CHEBI:456216"/>
        <dbReference type="EC" id="2.7.11.1"/>
    </reaction>
</comment>
<comment type="cofactor">
    <cofactor evidence="1">
        <name>Mg(2+)</name>
        <dbReference type="ChEBI" id="CHEBI:18420"/>
    </cofactor>
</comment>
<dbReference type="GO" id="GO:0004674">
    <property type="term" value="F:protein serine/threonine kinase activity"/>
    <property type="evidence" value="ECO:0007669"/>
    <property type="project" value="UniProtKB-KW"/>
</dbReference>
<keyword evidence="11" id="KW-1015">Disulfide bond</keyword>
<dbReference type="PANTHER" id="PTHR44899">
    <property type="entry name" value="CAMK FAMILY PROTEIN KINASE"/>
    <property type="match status" value="1"/>
</dbReference>
<dbReference type="SMART" id="SM00832">
    <property type="entry name" value="C8"/>
    <property type="match status" value="1"/>
</dbReference>
<gene>
    <name evidence="18" type="ORF">KUDE01_006384</name>
</gene>
<dbReference type="EMBL" id="JASDAP010000005">
    <property type="protein sequence ID" value="KAK1903428.1"/>
    <property type="molecule type" value="Genomic_DNA"/>
</dbReference>
<dbReference type="Gene3D" id="3.30.200.20">
    <property type="entry name" value="Phosphorylase Kinase, domain 1"/>
    <property type="match status" value="1"/>
</dbReference>
<reference evidence="18" key="1">
    <citation type="submission" date="2023-04" db="EMBL/GenBank/DDBJ databases">
        <title>Chromosome-level genome of Chaenocephalus aceratus.</title>
        <authorList>
            <person name="Park H."/>
        </authorList>
    </citation>
    <scope>NUCLEOTIDE SEQUENCE</scope>
    <source>
        <strain evidence="18">DE</strain>
        <tissue evidence="18">Muscle</tissue>
    </source>
</reference>
<dbReference type="InterPro" id="IPR055356">
    <property type="entry name" value="ZP-N"/>
</dbReference>
<dbReference type="PANTHER" id="PTHR44899:SF1">
    <property type="entry name" value="SERINE_THREONINE-PROTEIN KINASE NEK5"/>
    <property type="match status" value="1"/>
</dbReference>
<evidence type="ECO:0000256" key="15">
    <source>
        <dbReference type="SAM" id="MobiDB-lite"/>
    </source>
</evidence>
<name>A0AAD9CLU1_DISEL</name>
<evidence type="ECO:0000256" key="4">
    <source>
        <dbReference type="ARBA" id="ARBA00022527"/>
    </source>
</evidence>
<dbReference type="EC" id="2.7.11.1" evidence="3"/>
<dbReference type="Gene3D" id="2.60.40.3210">
    <property type="entry name" value="Zona pellucida, ZP-N domain"/>
    <property type="match status" value="1"/>
</dbReference>
<dbReference type="InterPro" id="IPR042235">
    <property type="entry name" value="ZP-C_dom"/>
</dbReference>
<evidence type="ECO:0000256" key="5">
    <source>
        <dbReference type="ARBA" id="ARBA00022679"/>
    </source>
</evidence>
<evidence type="ECO:0000256" key="6">
    <source>
        <dbReference type="ARBA" id="ARBA00022723"/>
    </source>
</evidence>
<evidence type="ECO:0000256" key="11">
    <source>
        <dbReference type="ARBA" id="ARBA00023157"/>
    </source>
</evidence>
<evidence type="ECO:0000256" key="13">
    <source>
        <dbReference type="ARBA" id="ARBA00048679"/>
    </source>
</evidence>
<dbReference type="GO" id="GO:0046872">
    <property type="term" value="F:metal ion binding"/>
    <property type="evidence" value="ECO:0007669"/>
    <property type="project" value="UniProtKB-KW"/>
</dbReference>
<dbReference type="SUPFAM" id="SSF56112">
    <property type="entry name" value="Protein kinase-like (PK-like)"/>
    <property type="match status" value="1"/>
</dbReference>
<organism evidence="18 19">
    <name type="scientific">Dissostichus eleginoides</name>
    <name type="common">Patagonian toothfish</name>
    <name type="synonym">Dissostichus amissus</name>
    <dbReference type="NCBI Taxonomy" id="100907"/>
    <lineage>
        <taxon>Eukaryota</taxon>
        <taxon>Metazoa</taxon>
        <taxon>Chordata</taxon>
        <taxon>Craniata</taxon>
        <taxon>Vertebrata</taxon>
        <taxon>Euteleostomi</taxon>
        <taxon>Actinopterygii</taxon>
        <taxon>Neopterygii</taxon>
        <taxon>Teleostei</taxon>
        <taxon>Neoteleostei</taxon>
        <taxon>Acanthomorphata</taxon>
        <taxon>Eupercaria</taxon>
        <taxon>Perciformes</taxon>
        <taxon>Notothenioidei</taxon>
        <taxon>Nototheniidae</taxon>
        <taxon>Dissostichus</taxon>
    </lineage>
</organism>
<keyword evidence="5" id="KW-0808">Transferase</keyword>
<feature type="binding site" evidence="14">
    <location>
        <position position="35"/>
    </location>
    <ligand>
        <name>ATP</name>
        <dbReference type="ChEBI" id="CHEBI:30616"/>
    </ligand>
</feature>
<feature type="domain" description="Protein kinase" evidence="16">
    <location>
        <begin position="4"/>
        <end position="261"/>
    </location>
</feature>
<evidence type="ECO:0000256" key="1">
    <source>
        <dbReference type="ARBA" id="ARBA00001946"/>
    </source>
</evidence>
<dbReference type="PROSITE" id="PS50011">
    <property type="entry name" value="PROTEIN_KINASE_DOM"/>
    <property type="match status" value="1"/>
</dbReference>
<dbReference type="InterPro" id="IPR014853">
    <property type="entry name" value="VWF/SSPO/ZAN-like_Cys-rich_dom"/>
</dbReference>
<dbReference type="SMART" id="SM00241">
    <property type="entry name" value="ZP"/>
    <property type="match status" value="1"/>
</dbReference>
<comment type="catalytic activity">
    <reaction evidence="12">
        <text>L-threonyl-[protein] + ATP = O-phospho-L-threonyl-[protein] + ADP + H(+)</text>
        <dbReference type="Rhea" id="RHEA:46608"/>
        <dbReference type="Rhea" id="RHEA-COMP:11060"/>
        <dbReference type="Rhea" id="RHEA-COMP:11605"/>
        <dbReference type="ChEBI" id="CHEBI:15378"/>
        <dbReference type="ChEBI" id="CHEBI:30013"/>
        <dbReference type="ChEBI" id="CHEBI:30616"/>
        <dbReference type="ChEBI" id="CHEBI:61977"/>
        <dbReference type="ChEBI" id="CHEBI:456216"/>
        <dbReference type="EC" id="2.7.11.1"/>
    </reaction>
</comment>
<dbReference type="FunFam" id="3.30.200.20:FF:000097">
    <property type="entry name" value="Probable serine/threonine-protein kinase nek1"/>
    <property type="match status" value="1"/>
</dbReference>
<dbReference type="InterPro" id="IPR001507">
    <property type="entry name" value="ZP_dom"/>
</dbReference>
<feature type="region of interest" description="Disordered" evidence="15">
    <location>
        <begin position="673"/>
        <end position="710"/>
    </location>
</feature>
<keyword evidence="6" id="KW-0479">Metal-binding</keyword>
<dbReference type="PROSITE" id="PS51034">
    <property type="entry name" value="ZP_2"/>
    <property type="match status" value="1"/>
</dbReference>
<dbReference type="GO" id="GO:0005524">
    <property type="term" value="F:ATP binding"/>
    <property type="evidence" value="ECO:0007669"/>
    <property type="project" value="UniProtKB-UniRule"/>
</dbReference>
<comment type="caution">
    <text evidence="18">The sequence shown here is derived from an EMBL/GenBank/DDBJ whole genome shotgun (WGS) entry which is preliminary data.</text>
</comment>
<dbReference type="InterPro" id="IPR051131">
    <property type="entry name" value="NEK_Ser/Thr_kinase_NIMA"/>
</dbReference>
<feature type="region of interest" description="Disordered" evidence="15">
    <location>
        <begin position="362"/>
        <end position="392"/>
    </location>
</feature>
<proteinExistence type="inferred from homology"/>
<dbReference type="InterPro" id="IPR000719">
    <property type="entry name" value="Prot_kinase_dom"/>
</dbReference>
<protein>
    <recommendedName>
        <fullName evidence="3">non-specific serine/threonine protein kinase</fullName>
        <ecNumber evidence="3">2.7.11.1</ecNumber>
    </recommendedName>
</protein>
<feature type="region of interest" description="Disordered" evidence="15">
    <location>
        <begin position="572"/>
        <end position="618"/>
    </location>
</feature>
<evidence type="ECO:0000256" key="12">
    <source>
        <dbReference type="ARBA" id="ARBA00047899"/>
    </source>
</evidence>
<dbReference type="SMART" id="SM00220">
    <property type="entry name" value="S_TKc"/>
    <property type="match status" value="1"/>
</dbReference>
<feature type="region of interest" description="Disordered" evidence="15">
    <location>
        <begin position="267"/>
        <end position="319"/>
    </location>
</feature>
<dbReference type="Pfam" id="PF00100">
    <property type="entry name" value="Zona_pellucida"/>
    <property type="match status" value="1"/>
</dbReference>
<keyword evidence="9 14" id="KW-0067">ATP-binding</keyword>
<evidence type="ECO:0000256" key="2">
    <source>
        <dbReference type="ARBA" id="ARBA00010886"/>
    </source>
</evidence>
<dbReference type="Gene3D" id="2.60.40.4100">
    <property type="entry name" value="Zona pellucida, ZP-C domain"/>
    <property type="match status" value="1"/>
</dbReference>
<evidence type="ECO:0000259" key="17">
    <source>
        <dbReference type="PROSITE" id="PS51034"/>
    </source>
</evidence>
<evidence type="ECO:0000313" key="19">
    <source>
        <dbReference type="Proteomes" id="UP001228049"/>
    </source>
</evidence>
<dbReference type="Pfam" id="PF00069">
    <property type="entry name" value="Pkinase"/>
    <property type="match status" value="1"/>
</dbReference>
<accession>A0AAD9CLU1</accession>
<evidence type="ECO:0000256" key="10">
    <source>
        <dbReference type="ARBA" id="ARBA00022842"/>
    </source>
</evidence>
<evidence type="ECO:0000256" key="14">
    <source>
        <dbReference type="PROSITE-ProRule" id="PRU10141"/>
    </source>
</evidence>
<evidence type="ECO:0000256" key="9">
    <source>
        <dbReference type="ARBA" id="ARBA00022840"/>
    </source>
</evidence>
<keyword evidence="4" id="KW-0723">Serine/threonine-protein kinase</keyword>
<comment type="similarity">
    <text evidence="2">Belongs to the protein kinase superfamily. NEK Ser/Thr protein kinase family. NIMA subfamily.</text>
</comment>
<dbReference type="InterPro" id="IPR017441">
    <property type="entry name" value="Protein_kinase_ATP_BS"/>
</dbReference>
<keyword evidence="19" id="KW-1185">Reference proteome</keyword>
<dbReference type="Pfam" id="PF08742">
    <property type="entry name" value="C8"/>
    <property type="match status" value="1"/>
</dbReference>
<feature type="compositionally biased region" description="Low complexity" evidence="15">
    <location>
        <begin position="698"/>
        <end position="710"/>
    </location>
</feature>
<dbReference type="PROSITE" id="PS00107">
    <property type="entry name" value="PROTEIN_KINASE_ATP"/>
    <property type="match status" value="1"/>
</dbReference>
<dbReference type="InterPro" id="IPR008271">
    <property type="entry name" value="Ser/Thr_kinase_AS"/>
</dbReference>
<evidence type="ECO:0000256" key="3">
    <source>
        <dbReference type="ARBA" id="ARBA00012513"/>
    </source>
</evidence>
<feature type="compositionally biased region" description="Acidic residues" evidence="15">
    <location>
        <begin position="576"/>
        <end position="616"/>
    </location>
</feature>
<dbReference type="Pfam" id="PF23344">
    <property type="entry name" value="ZP-N"/>
    <property type="match status" value="1"/>
</dbReference>